<dbReference type="STRING" id="1423747.FC69_GL000600"/>
<dbReference type="InterPro" id="IPR036390">
    <property type="entry name" value="WH_DNA-bd_sf"/>
</dbReference>
<evidence type="ECO:0000259" key="1">
    <source>
        <dbReference type="SMART" id="SM00347"/>
    </source>
</evidence>
<sequence length="145" mass="16511">MGKKNNQYQRYLDGYAMINKLEMNLDAIAREQAMSFGQYLILKQIIEEHCDEPTLLADTFGVSRPAMSRKLNSLFGTGKVIKKRNQTDADQRKVIIQATVAGQQALITLNAAYRQWLSTELPDGEDYQQLFDQFIQQTKPLAVGH</sequence>
<dbReference type="AlphaFoldDB" id="A0A0R1RX65"/>
<dbReference type="RefSeq" id="WP_025083026.1">
    <property type="nucleotide sequence ID" value="NZ_AZEX01000015.1"/>
</dbReference>
<dbReference type="Gene3D" id="1.10.10.10">
    <property type="entry name" value="Winged helix-like DNA-binding domain superfamily/Winged helix DNA-binding domain"/>
    <property type="match status" value="1"/>
</dbReference>
<comment type="caution">
    <text evidence="2">The sequence shown here is derived from an EMBL/GenBank/DDBJ whole genome shotgun (WGS) entry which is preliminary data.</text>
</comment>
<gene>
    <name evidence="2" type="ORF">FC69_GL000600</name>
</gene>
<dbReference type="InterPro" id="IPR036388">
    <property type="entry name" value="WH-like_DNA-bd_sf"/>
</dbReference>
<feature type="domain" description="HTH marR-type" evidence="1">
    <location>
        <begin position="27"/>
        <end position="129"/>
    </location>
</feature>
<dbReference type="SUPFAM" id="SSF46785">
    <property type="entry name" value="Winged helix' DNA-binding domain"/>
    <property type="match status" value="1"/>
</dbReference>
<protein>
    <recommendedName>
        <fullName evidence="1">HTH marR-type domain-containing protein</fullName>
    </recommendedName>
</protein>
<dbReference type="InterPro" id="IPR000835">
    <property type="entry name" value="HTH_MarR-typ"/>
</dbReference>
<dbReference type="GO" id="GO:0003700">
    <property type="term" value="F:DNA-binding transcription factor activity"/>
    <property type="evidence" value="ECO:0007669"/>
    <property type="project" value="InterPro"/>
</dbReference>
<dbReference type="SMART" id="SM00347">
    <property type="entry name" value="HTH_MARR"/>
    <property type="match status" value="1"/>
</dbReference>
<proteinExistence type="predicted"/>
<dbReference type="PATRIC" id="fig|1423747.3.peg.613"/>
<evidence type="ECO:0000313" key="2">
    <source>
        <dbReference type="EMBL" id="KRL61631.1"/>
    </source>
</evidence>
<evidence type="ECO:0000313" key="3">
    <source>
        <dbReference type="Proteomes" id="UP000051264"/>
    </source>
</evidence>
<organism evidence="2 3">
    <name type="scientific">Latilactobacillus fuchuensis DSM 14340 = JCM 11249</name>
    <dbReference type="NCBI Taxonomy" id="1423747"/>
    <lineage>
        <taxon>Bacteria</taxon>
        <taxon>Bacillati</taxon>
        <taxon>Bacillota</taxon>
        <taxon>Bacilli</taxon>
        <taxon>Lactobacillales</taxon>
        <taxon>Lactobacillaceae</taxon>
        <taxon>Latilactobacillus</taxon>
    </lineage>
</organism>
<name>A0A0R1RX65_9LACO</name>
<reference evidence="2 3" key="1">
    <citation type="journal article" date="2015" name="Genome Announc.">
        <title>Expanding the biotechnology potential of lactobacilli through comparative genomics of 213 strains and associated genera.</title>
        <authorList>
            <person name="Sun Z."/>
            <person name="Harris H.M."/>
            <person name="McCann A."/>
            <person name="Guo C."/>
            <person name="Argimon S."/>
            <person name="Zhang W."/>
            <person name="Yang X."/>
            <person name="Jeffery I.B."/>
            <person name="Cooney J.C."/>
            <person name="Kagawa T.F."/>
            <person name="Liu W."/>
            <person name="Song Y."/>
            <person name="Salvetti E."/>
            <person name="Wrobel A."/>
            <person name="Rasinkangas P."/>
            <person name="Parkhill J."/>
            <person name="Rea M.C."/>
            <person name="O'Sullivan O."/>
            <person name="Ritari J."/>
            <person name="Douillard F.P."/>
            <person name="Paul Ross R."/>
            <person name="Yang R."/>
            <person name="Briner A.E."/>
            <person name="Felis G.E."/>
            <person name="de Vos W.M."/>
            <person name="Barrangou R."/>
            <person name="Klaenhammer T.R."/>
            <person name="Caufield P.W."/>
            <person name="Cui Y."/>
            <person name="Zhang H."/>
            <person name="O'Toole P.W."/>
        </authorList>
    </citation>
    <scope>NUCLEOTIDE SEQUENCE [LARGE SCALE GENOMIC DNA]</scope>
    <source>
        <strain evidence="2 3">DSM 14340</strain>
    </source>
</reference>
<dbReference type="EMBL" id="AZEX01000015">
    <property type="protein sequence ID" value="KRL61631.1"/>
    <property type="molecule type" value="Genomic_DNA"/>
</dbReference>
<accession>A0A0R1RX65</accession>
<dbReference type="OrthoDB" id="3197394at2"/>
<dbReference type="Proteomes" id="UP000051264">
    <property type="component" value="Unassembled WGS sequence"/>
</dbReference>